<proteinExistence type="predicted"/>
<evidence type="ECO:0000256" key="1">
    <source>
        <dbReference type="SAM" id="MobiDB-lite"/>
    </source>
</evidence>
<evidence type="ECO:0000313" key="2">
    <source>
        <dbReference type="EMBL" id="GAQ92954.1"/>
    </source>
</evidence>
<dbReference type="Proteomes" id="UP000054558">
    <property type="component" value="Unassembled WGS sequence"/>
</dbReference>
<accession>A0A1Y1IQG5</accession>
<keyword evidence="3" id="KW-1185">Reference proteome</keyword>
<protein>
    <submittedName>
        <fullName evidence="2">Uncharacterized protein</fullName>
    </submittedName>
</protein>
<dbReference type="EMBL" id="DF238170">
    <property type="protein sequence ID" value="GAQ92954.1"/>
    <property type="molecule type" value="Genomic_DNA"/>
</dbReference>
<organism evidence="2 3">
    <name type="scientific">Klebsormidium nitens</name>
    <name type="common">Green alga</name>
    <name type="synonym">Ulothrix nitens</name>
    <dbReference type="NCBI Taxonomy" id="105231"/>
    <lineage>
        <taxon>Eukaryota</taxon>
        <taxon>Viridiplantae</taxon>
        <taxon>Streptophyta</taxon>
        <taxon>Klebsormidiophyceae</taxon>
        <taxon>Klebsormidiales</taxon>
        <taxon>Klebsormidiaceae</taxon>
        <taxon>Klebsormidium</taxon>
    </lineage>
</organism>
<feature type="region of interest" description="Disordered" evidence="1">
    <location>
        <begin position="47"/>
        <end position="80"/>
    </location>
</feature>
<evidence type="ECO:0000313" key="3">
    <source>
        <dbReference type="Proteomes" id="UP000054558"/>
    </source>
</evidence>
<feature type="compositionally biased region" description="Basic and acidic residues" evidence="1">
    <location>
        <begin position="67"/>
        <end position="77"/>
    </location>
</feature>
<gene>
    <name evidence="2" type="ORF">KFL_012210030</name>
</gene>
<dbReference type="AlphaFoldDB" id="A0A1Y1IQG5"/>
<reference evidence="2 3" key="1">
    <citation type="journal article" date="2014" name="Nat. Commun.">
        <title>Klebsormidium flaccidum genome reveals primary factors for plant terrestrial adaptation.</title>
        <authorList>
            <person name="Hori K."/>
            <person name="Maruyama F."/>
            <person name="Fujisawa T."/>
            <person name="Togashi T."/>
            <person name="Yamamoto N."/>
            <person name="Seo M."/>
            <person name="Sato S."/>
            <person name="Yamada T."/>
            <person name="Mori H."/>
            <person name="Tajima N."/>
            <person name="Moriyama T."/>
            <person name="Ikeuchi M."/>
            <person name="Watanabe M."/>
            <person name="Wada H."/>
            <person name="Kobayashi K."/>
            <person name="Saito M."/>
            <person name="Masuda T."/>
            <person name="Sasaki-Sekimoto Y."/>
            <person name="Mashiguchi K."/>
            <person name="Awai K."/>
            <person name="Shimojima M."/>
            <person name="Masuda S."/>
            <person name="Iwai M."/>
            <person name="Nobusawa T."/>
            <person name="Narise T."/>
            <person name="Kondo S."/>
            <person name="Saito H."/>
            <person name="Sato R."/>
            <person name="Murakawa M."/>
            <person name="Ihara Y."/>
            <person name="Oshima-Yamada Y."/>
            <person name="Ohtaka K."/>
            <person name="Satoh M."/>
            <person name="Sonobe K."/>
            <person name="Ishii M."/>
            <person name="Ohtani R."/>
            <person name="Kanamori-Sato M."/>
            <person name="Honoki R."/>
            <person name="Miyazaki D."/>
            <person name="Mochizuki H."/>
            <person name="Umetsu J."/>
            <person name="Higashi K."/>
            <person name="Shibata D."/>
            <person name="Kamiya Y."/>
            <person name="Sato N."/>
            <person name="Nakamura Y."/>
            <person name="Tabata S."/>
            <person name="Ida S."/>
            <person name="Kurokawa K."/>
            <person name="Ohta H."/>
        </authorList>
    </citation>
    <scope>NUCLEOTIDE SEQUENCE [LARGE SCALE GENOMIC DNA]</scope>
    <source>
        <strain evidence="2 3">NIES-2285</strain>
    </source>
</reference>
<name>A0A1Y1IQG5_KLENI</name>
<sequence length="274" mass="30240">MPDFGRAQLSLLTETRFRQIYLQETNRSSSESKQGRACTANEQGLIAEDLSHQNTPSRGVYAPGPDESGRGGRRDEEGSGQDLLDVQGEIDWKAAYADADKSCRAIRRAFARRRVEPPGLKVLFLDSLAVQALLVKKNPDSHLLLSPFELVVCSQISLAEAVQAWKATLYEENSVADLYTLLKKVEALSNPLAEGTALAPLSFFPPASEGVDVVLESAMKRPLRFSFEHAVDFETAVALYQIHGKRLYADVRAEPVRDVLLQAGIDKENFVHLA</sequence>